<proteinExistence type="predicted"/>
<dbReference type="InterPro" id="IPR011029">
    <property type="entry name" value="DEATH-like_dom_sf"/>
</dbReference>
<keyword evidence="2" id="KW-1185">Reference proteome</keyword>
<dbReference type="Gene3D" id="1.10.1170.10">
    <property type="entry name" value="Inhibitor Of Apoptosis Protein (2mihbC-IAP-1), Chain A"/>
    <property type="match status" value="1"/>
</dbReference>
<dbReference type="Gene3D" id="1.10.533.10">
    <property type="entry name" value="Death Domain, Fas"/>
    <property type="match status" value="1"/>
</dbReference>
<reference evidence="1 2" key="1">
    <citation type="submission" date="2019-01" db="EMBL/GenBank/DDBJ databases">
        <title>A draft genome assembly of the solar-powered sea slug Elysia chlorotica.</title>
        <authorList>
            <person name="Cai H."/>
            <person name="Li Q."/>
            <person name="Fang X."/>
            <person name="Li J."/>
            <person name="Curtis N.E."/>
            <person name="Altenburger A."/>
            <person name="Shibata T."/>
            <person name="Feng M."/>
            <person name="Maeda T."/>
            <person name="Schwartz J.A."/>
            <person name="Shigenobu S."/>
            <person name="Lundholm N."/>
            <person name="Nishiyama T."/>
            <person name="Yang H."/>
            <person name="Hasebe M."/>
            <person name="Li S."/>
            <person name="Pierce S.K."/>
            <person name="Wang J."/>
        </authorList>
    </citation>
    <scope>NUCLEOTIDE SEQUENCE [LARGE SCALE GENOMIC DNA]</scope>
    <source>
        <strain evidence="1">EC2010</strain>
        <tissue evidence="1">Whole organism of an adult</tissue>
    </source>
</reference>
<dbReference type="EMBL" id="RQTK01000375">
    <property type="protein sequence ID" value="RUS80735.1"/>
    <property type="molecule type" value="Genomic_DNA"/>
</dbReference>
<dbReference type="AlphaFoldDB" id="A0A3S1BCD7"/>
<evidence type="ECO:0008006" key="3">
    <source>
        <dbReference type="Google" id="ProtNLM"/>
    </source>
</evidence>
<comment type="caution">
    <text evidence="1">The sequence shown here is derived from an EMBL/GenBank/DDBJ whole genome shotgun (WGS) entry which is preliminary data.</text>
</comment>
<dbReference type="Proteomes" id="UP000271974">
    <property type="component" value="Unassembled WGS sequence"/>
</dbReference>
<evidence type="ECO:0000313" key="2">
    <source>
        <dbReference type="Proteomes" id="UP000271974"/>
    </source>
</evidence>
<sequence>MDAFRATTALMGRKRSSSFQRRANCLHKKRKTEPECVHRPSRRSGMRPRASPLTIYPSQPPLRALDLRPLHTDVDLRMDISIADERQKRRMNSLLKYVACCKVCFLENSPTAYINMPCGHKTNCAYCNPWMKKCAVCQTDILDTVYCQPCPTIQYNGHFCFKEWFG</sequence>
<protein>
    <recommendedName>
        <fullName evidence="3">RING-type domain-containing protein</fullName>
    </recommendedName>
</protein>
<dbReference type="OrthoDB" id="10560268at2759"/>
<accession>A0A3S1BCD7</accession>
<name>A0A3S1BCD7_ELYCH</name>
<gene>
    <name evidence="1" type="ORF">EGW08_011499</name>
</gene>
<evidence type="ECO:0000313" key="1">
    <source>
        <dbReference type="EMBL" id="RUS80735.1"/>
    </source>
</evidence>
<organism evidence="1 2">
    <name type="scientific">Elysia chlorotica</name>
    <name type="common">Eastern emerald elysia</name>
    <name type="synonym">Sea slug</name>
    <dbReference type="NCBI Taxonomy" id="188477"/>
    <lineage>
        <taxon>Eukaryota</taxon>
        <taxon>Metazoa</taxon>
        <taxon>Spiralia</taxon>
        <taxon>Lophotrochozoa</taxon>
        <taxon>Mollusca</taxon>
        <taxon>Gastropoda</taxon>
        <taxon>Heterobranchia</taxon>
        <taxon>Euthyneura</taxon>
        <taxon>Panpulmonata</taxon>
        <taxon>Sacoglossa</taxon>
        <taxon>Placobranchoidea</taxon>
        <taxon>Plakobranchidae</taxon>
        <taxon>Elysia</taxon>
    </lineage>
</organism>